<organism evidence="8 9">
    <name type="scientific">Nibricoccus aquaticus</name>
    <dbReference type="NCBI Taxonomy" id="2576891"/>
    <lineage>
        <taxon>Bacteria</taxon>
        <taxon>Pseudomonadati</taxon>
        <taxon>Verrucomicrobiota</taxon>
        <taxon>Opitutia</taxon>
        <taxon>Opitutales</taxon>
        <taxon>Opitutaceae</taxon>
        <taxon>Nibricoccus</taxon>
    </lineage>
</organism>
<feature type="region of interest" description="Disordered" evidence="5">
    <location>
        <begin position="1"/>
        <end position="20"/>
    </location>
</feature>
<evidence type="ECO:0000259" key="7">
    <source>
        <dbReference type="Pfam" id="PF07715"/>
    </source>
</evidence>
<dbReference type="SUPFAM" id="SSF49452">
    <property type="entry name" value="Starch-binding domain-like"/>
    <property type="match status" value="1"/>
</dbReference>
<keyword evidence="2 4" id="KW-0472">Membrane</keyword>
<comment type="similarity">
    <text evidence="4">Belongs to the TonB-dependent receptor family.</text>
</comment>
<evidence type="ECO:0008006" key="10">
    <source>
        <dbReference type="Google" id="ProtNLM"/>
    </source>
</evidence>
<dbReference type="AlphaFoldDB" id="A0A290QEZ3"/>
<dbReference type="PANTHER" id="PTHR40980:SF4">
    <property type="entry name" value="TONB-DEPENDENT RECEPTOR-LIKE BETA-BARREL DOMAIN-CONTAINING PROTEIN"/>
    <property type="match status" value="1"/>
</dbReference>
<protein>
    <recommendedName>
        <fullName evidence="10">TonB-dependent receptor</fullName>
    </recommendedName>
</protein>
<dbReference type="Proteomes" id="UP000217265">
    <property type="component" value="Chromosome"/>
</dbReference>
<reference evidence="8 9" key="1">
    <citation type="submission" date="2017-09" db="EMBL/GenBank/DDBJ databases">
        <title>Complete genome sequence of Verrucomicrobial strain HZ-65, isolated from freshwater.</title>
        <authorList>
            <person name="Choi A."/>
        </authorList>
    </citation>
    <scope>NUCLEOTIDE SEQUENCE [LARGE SCALE GENOMIC DNA]</scope>
    <source>
        <strain evidence="8 9">HZ-65</strain>
    </source>
</reference>
<evidence type="ECO:0000256" key="5">
    <source>
        <dbReference type="SAM" id="MobiDB-lite"/>
    </source>
</evidence>
<keyword evidence="3" id="KW-0998">Cell outer membrane</keyword>
<keyword evidence="4" id="KW-0798">TonB box</keyword>
<dbReference type="Pfam" id="PF13620">
    <property type="entry name" value="CarboxypepD_reg"/>
    <property type="match status" value="1"/>
</dbReference>
<dbReference type="GO" id="GO:0009279">
    <property type="term" value="C:cell outer membrane"/>
    <property type="evidence" value="ECO:0007669"/>
    <property type="project" value="UniProtKB-SubCell"/>
</dbReference>
<evidence type="ECO:0000256" key="2">
    <source>
        <dbReference type="ARBA" id="ARBA00023136"/>
    </source>
</evidence>
<name>A0A290QEZ3_9BACT</name>
<dbReference type="Gene3D" id="2.170.130.10">
    <property type="entry name" value="TonB-dependent receptor, plug domain"/>
    <property type="match status" value="1"/>
</dbReference>
<feature type="domain" description="TonB-dependent receptor plug" evidence="7">
    <location>
        <begin position="195"/>
        <end position="286"/>
    </location>
</feature>
<dbReference type="Gene3D" id="2.40.170.20">
    <property type="entry name" value="TonB-dependent receptor, beta-barrel domain"/>
    <property type="match status" value="1"/>
</dbReference>
<dbReference type="InterPro" id="IPR037066">
    <property type="entry name" value="Plug_dom_sf"/>
</dbReference>
<dbReference type="InterPro" id="IPR012910">
    <property type="entry name" value="Plug_dom"/>
</dbReference>
<evidence type="ECO:0000256" key="4">
    <source>
        <dbReference type="RuleBase" id="RU003357"/>
    </source>
</evidence>
<evidence type="ECO:0000256" key="3">
    <source>
        <dbReference type="ARBA" id="ARBA00023237"/>
    </source>
</evidence>
<evidence type="ECO:0000313" key="8">
    <source>
        <dbReference type="EMBL" id="ATC62921.1"/>
    </source>
</evidence>
<dbReference type="Gene3D" id="2.60.40.1120">
    <property type="entry name" value="Carboxypeptidase-like, regulatory domain"/>
    <property type="match status" value="1"/>
</dbReference>
<gene>
    <name evidence="8" type="ORF">CMV30_02505</name>
</gene>
<dbReference type="InterPro" id="IPR013784">
    <property type="entry name" value="Carb-bd-like_fold"/>
</dbReference>
<feature type="domain" description="TonB-dependent receptor-like beta-barrel" evidence="6">
    <location>
        <begin position="556"/>
        <end position="1051"/>
    </location>
</feature>
<evidence type="ECO:0000313" key="9">
    <source>
        <dbReference type="Proteomes" id="UP000217265"/>
    </source>
</evidence>
<dbReference type="PANTHER" id="PTHR40980">
    <property type="entry name" value="PLUG DOMAIN-CONTAINING PROTEIN"/>
    <property type="match status" value="1"/>
</dbReference>
<keyword evidence="9" id="KW-1185">Reference proteome</keyword>
<dbReference type="InterPro" id="IPR000531">
    <property type="entry name" value="Beta-barrel_TonB"/>
</dbReference>
<dbReference type="GO" id="GO:0030246">
    <property type="term" value="F:carbohydrate binding"/>
    <property type="evidence" value="ECO:0007669"/>
    <property type="project" value="InterPro"/>
</dbReference>
<accession>A0A290QEZ3</accession>
<proteinExistence type="inferred from homology"/>
<dbReference type="InterPro" id="IPR036942">
    <property type="entry name" value="Beta-barrel_TonB_sf"/>
</dbReference>
<comment type="subcellular location">
    <subcellularLocation>
        <location evidence="1 4">Cell outer membrane</location>
    </subcellularLocation>
</comment>
<dbReference type="EMBL" id="CP023344">
    <property type="protein sequence ID" value="ATC62921.1"/>
    <property type="molecule type" value="Genomic_DNA"/>
</dbReference>
<sequence length="1090" mass="119279">MSGLPQAPLSVHLNPFPNPQPTMPKYRTQPSNVSAVSASNRLTRTLRLSLATCLATATVAIPASTYAQEAAATSGTITGRVQNAASGKYLGNARVDVVGTQIQGFTDEYGEFQLNDVPVGSYKLKVFYTGLDSKEVSVEVRAGEILAKEITLTSADAYGTGDDTVKLEAFVVSSAREREAAALAINEQRFAGNIKSVVSTEAFGEIAEGNVGEFMKYIPGITIDYVAADARSAGLNGLDASFTTVSFNGNRLASAASGGVGRTFEFESATISSASRIEVTKLPTPETSAEGLAGSINLVPKNAFEHAKEKLSINAYLGMHNEELSFRKEGGIGGEKQFFSLPNLSFSYVNPLSKTLGFTISGQSSNQFTDQHRTAPTWNWGQGGGSVTNPIMTGYTLQDGPKISYREGLSGRIDWKFLPGHVISFSAGTNYYATEFNNRNINFTPGTTTATFVQGGTGNSFGPSFTQSASGQGAVTHGQSFRDKATVTNNFDITYRFKGRLWEVDSSLYASNSRGWYPLKTFESLNVSMVNPDTATSVLVTNNTTNVTALQTRVNVRYESDGSPFPAPDRFFVTGTNGTVIDPFKLSSYRVNSARIRPQKGEDTFSGVNFKVKRHLDFLPFYSSIKVGGEIREQIRNVRAWQEDLNFTATDKNAAQFLDRNYNNADNGFGFSNIEWPDPYAAWAAYQANPALFVANTGQQEAARRFYLQNSQYITETVTSGFIQQDVKLIDNRLSLVYGVRYEKTEDEGKGLKINGQGNNLANIAANWRERGQNVTKDYDGYYPSINSSFTLTENTIIRAGYAKSFGRPNFVNIIPLTRVNDTNAVENDSIGNINAYTALVRNTGLKPYEADNYDVTVEHYLPKAGLASVRGFVKDVTGFFVDSKRSITSADIAAFNIEAAEGATLLANSGQIETTENASKPARLAGFELTYRIAELPYIPASIGKLGFYASYTRQRTTGAGQDEFTQFARELGNARLNYSKGNFQSAIGVNYTTRRKVTKGYLGSTTSNDRYGTANNLFVEFIPRRIVIDVSADYRLDKRWSLFANVRNITNEANSIQEVYNDFSPDYSHVNRFEQYGVLINVGVKAEF</sequence>
<dbReference type="Pfam" id="PF07715">
    <property type="entry name" value="Plug"/>
    <property type="match status" value="1"/>
</dbReference>
<evidence type="ECO:0000259" key="6">
    <source>
        <dbReference type="Pfam" id="PF00593"/>
    </source>
</evidence>
<dbReference type="Pfam" id="PF00593">
    <property type="entry name" value="TonB_dep_Rec_b-barrel"/>
    <property type="match status" value="1"/>
</dbReference>
<evidence type="ECO:0000256" key="1">
    <source>
        <dbReference type="ARBA" id="ARBA00004442"/>
    </source>
</evidence>
<dbReference type="OrthoDB" id="8727862at2"/>
<dbReference type="SUPFAM" id="SSF56935">
    <property type="entry name" value="Porins"/>
    <property type="match status" value="1"/>
</dbReference>
<dbReference type="KEGG" id="vbh:CMV30_02505"/>